<dbReference type="InterPro" id="IPR027417">
    <property type="entry name" value="P-loop_NTPase"/>
</dbReference>
<keyword evidence="3 8" id="KW-0479">Metal-binding</keyword>
<dbReference type="GO" id="GO:0004141">
    <property type="term" value="F:dethiobiotin synthase activity"/>
    <property type="evidence" value="ECO:0007669"/>
    <property type="project" value="UniProtKB-UniRule"/>
</dbReference>
<evidence type="ECO:0000256" key="8">
    <source>
        <dbReference type="HAMAP-Rule" id="MF_00336"/>
    </source>
</evidence>
<dbReference type="InterPro" id="IPR004472">
    <property type="entry name" value="DTB_synth_BioD"/>
</dbReference>
<dbReference type="Pfam" id="PF13500">
    <property type="entry name" value="AAA_26"/>
    <property type="match status" value="1"/>
</dbReference>
<comment type="similarity">
    <text evidence="8">Belongs to the dethiobiotin synthetase family.</text>
</comment>
<comment type="caution">
    <text evidence="9">The sequence shown here is derived from an EMBL/GenBank/DDBJ whole genome shotgun (WGS) entry which is preliminary data.</text>
</comment>
<dbReference type="GO" id="GO:0005524">
    <property type="term" value="F:ATP binding"/>
    <property type="evidence" value="ECO:0007669"/>
    <property type="project" value="UniProtKB-UniRule"/>
</dbReference>
<dbReference type="FunFam" id="3.40.50.300:FF:000292">
    <property type="entry name" value="ATP-dependent dethiobiotin synthetase BioD"/>
    <property type="match status" value="1"/>
</dbReference>
<evidence type="ECO:0000256" key="1">
    <source>
        <dbReference type="ARBA" id="ARBA00022490"/>
    </source>
</evidence>
<protein>
    <recommendedName>
        <fullName evidence="8">ATP-dependent dethiobiotin synthetase BioD</fullName>
        <ecNumber evidence="8">6.3.3.3</ecNumber>
    </recommendedName>
    <alternativeName>
        <fullName evidence="8">DTB synthetase</fullName>
        <shortName evidence="8">DTBS</shortName>
    </alternativeName>
    <alternativeName>
        <fullName evidence="8">Dethiobiotin synthase</fullName>
    </alternativeName>
</protein>
<dbReference type="GO" id="GO:0042803">
    <property type="term" value="F:protein homodimerization activity"/>
    <property type="evidence" value="ECO:0007669"/>
    <property type="project" value="UniProtKB-ARBA"/>
</dbReference>
<comment type="cofactor">
    <cofactor evidence="8">
        <name>Mg(2+)</name>
        <dbReference type="ChEBI" id="CHEBI:18420"/>
    </cofactor>
</comment>
<feature type="binding site" evidence="8">
    <location>
        <begin position="114"/>
        <end position="117"/>
    </location>
    <ligand>
        <name>ATP</name>
        <dbReference type="ChEBI" id="CHEBI:30616"/>
    </ligand>
</feature>
<comment type="function">
    <text evidence="8">Catalyzes a mechanistically unusual reaction, the ATP-dependent insertion of CO2 between the N7 and N8 nitrogen atoms of 7,8-diaminopelargonic acid (DAPA, also called 7,8-diammoniononanoate) to form a ureido ring.</text>
</comment>
<dbReference type="GO" id="GO:0000287">
    <property type="term" value="F:magnesium ion binding"/>
    <property type="evidence" value="ECO:0007669"/>
    <property type="project" value="UniProtKB-UniRule"/>
</dbReference>
<feature type="binding site" evidence="8">
    <location>
        <position position="207"/>
    </location>
    <ligand>
        <name>ATP</name>
        <dbReference type="ChEBI" id="CHEBI:30616"/>
    </ligand>
</feature>
<dbReference type="CDD" id="cd03109">
    <property type="entry name" value="DTBS"/>
    <property type="match status" value="1"/>
</dbReference>
<feature type="binding site" evidence="8">
    <location>
        <position position="114"/>
    </location>
    <ligand>
        <name>Mg(2+)</name>
        <dbReference type="ChEBI" id="CHEBI:18420"/>
    </ligand>
</feature>
<dbReference type="Gene3D" id="3.40.50.300">
    <property type="entry name" value="P-loop containing nucleotide triphosphate hydrolases"/>
    <property type="match status" value="1"/>
</dbReference>
<comment type="catalytic activity">
    <reaction evidence="8">
        <text>(7R,8S)-7,8-diammoniononanoate + CO2 + ATP = (4R,5S)-dethiobiotin + ADP + phosphate + 3 H(+)</text>
        <dbReference type="Rhea" id="RHEA:15805"/>
        <dbReference type="ChEBI" id="CHEBI:15378"/>
        <dbReference type="ChEBI" id="CHEBI:16526"/>
        <dbReference type="ChEBI" id="CHEBI:30616"/>
        <dbReference type="ChEBI" id="CHEBI:43474"/>
        <dbReference type="ChEBI" id="CHEBI:149469"/>
        <dbReference type="ChEBI" id="CHEBI:149473"/>
        <dbReference type="ChEBI" id="CHEBI:456216"/>
        <dbReference type="EC" id="6.3.3.3"/>
    </reaction>
</comment>
<evidence type="ECO:0000256" key="4">
    <source>
        <dbReference type="ARBA" id="ARBA00022741"/>
    </source>
</evidence>
<feature type="binding site" evidence="8">
    <location>
        <position position="53"/>
    </location>
    <ligand>
        <name>ATP</name>
        <dbReference type="ChEBI" id="CHEBI:30616"/>
    </ligand>
</feature>
<dbReference type="Proteomes" id="UP000886339">
    <property type="component" value="Unassembled WGS sequence"/>
</dbReference>
<dbReference type="PIRSF" id="PIRSF006755">
    <property type="entry name" value="DTB_synth"/>
    <property type="match status" value="1"/>
</dbReference>
<feature type="binding site" evidence="8">
    <location>
        <begin position="203"/>
        <end position="205"/>
    </location>
    <ligand>
        <name>ATP</name>
        <dbReference type="ChEBI" id="CHEBI:30616"/>
    </ligand>
</feature>
<dbReference type="NCBIfam" id="TIGR00347">
    <property type="entry name" value="bioD"/>
    <property type="match status" value="1"/>
</dbReference>
<feature type="active site" evidence="8">
    <location>
        <position position="36"/>
    </location>
</feature>
<dbReference type="AlphaFoldDB" id="A0A831W7T4"/>
<keyword evidence="2 8" id="KW-0436">Ligase</keyword>
<feature type="binding site" evidence="8">
    <location>
        <begin position="11"/>
        <end position="16"/>
    </location>
    <ligand>
        <name>ATP</name>
        <dbReference type="ChEBI" id="CHEBI:30616"/>
    </ligand>
</feature>
<feature type="binding site" evidence="8">
    <location>
        <begin position="174"/>
        <end position="175"/>
    </location>
    <ligand>
        <name>ATP</name>
        <dbReference type="ChEBI" id="CHEBI:30616"/>
    </ligand>
</feature>
<accession>A0A831W7T4</accession>
<dbReference type="GO" id="GO:0005829">
    <property type="term" value="C:cytosol"/>
    <property type="evidence" value="ECO:0007669"/>
    <property type="project" value="TreeGrafter"/>
</dbReference>
<dbReference type="GO" id="GO:0009102">
    <property type="term" value="P:biotin biosynthetic process"/>
    <property type="evidence" value="ECO:0007669"/>
    <property type="project" value="UniProtKB-UniRule"/>
</dbReference>
<dbReference type="PANTHER" id="PTHR43210">
    <property type="entry name" value="DETHIOBIOTIN SYNTHETASE"/>
    <property type="match status" value="1"/>
</dbReference>
<dbReference type="EC" id="6.3.3.3" evidence="8"/>
<evidence type="ECO:0000256" key="7">
    <source>
        <dbReference type="ARBA" id="ARBA00022842"/>
    </source>
</evidence>
<organism evidence="9">
    <name type="scientific">Thiolapillus brandeum</name>
    <dbReference type="NCBI Taxonomy" id="1076588"/>
    <lineage>
        <taxon>Bacteria</taxon>
        <taxon>Pseudomonadati</taxon>
        <taxon>Pseudomonadota</taxon>
        <taxon>Gammaproteobacteria</taxon>
        <taxon>Chromatiales</taxon>
        <taxon>Sedimenticolaceae</taxon>
        <taxon>Thiolapillus</taxon>
    </lineage>
</organism>
<dbReference type="UniPathway" id="UPA00078">
    <property type="reaction ID" value="UER00161"/>
</dbReference>
<keyword evidence="5 8" id="KW-0093">Biotin biosynthesis</keyword>
<keyword evidence="4 8" id="KW-0547">Nucleotide-binding</keyword>
<name>A0A831W7T4_9GAMM</name>
<sequence length="222" mass="23964">MHYFITGTDTDCGKTLVTLGFMQLCLQRGLKTAGMKPVAAGALRTHEGLLNPDALAIQGLSDPTLSYHEVNPFCYEPAVAPHLAARLASRPIDLEAVERQYKQLCNSHEAIVVEGAGGWKVPLTPEEDMAALCRRLDLPVVLVVGLRLGCINHALLTVEAILASGQPLLGWIANHVDANMAMAEDNIQTLKQRIKAPLLGRIPRLDQVSAEIVATYLSLPSS</sequence>
<comment type="pathway">
    <text evidence="8">Cofactor biosynthesis; biotin biosynthesis; biotin from 7,8-diaminononanoate: step 1/2.</text>
</comment>
<keyword evidence="6 8" id="KW-0067">ATP-binding</keyword>
<reference evidence="9" key="1">
    <citation type="journal article" date="2020" name="mSystems">
        <title>Genome- and Community-Level Interaction Insights into Carbon Utilization and Element Cycling Functions of Hydrothermarchaeota in Hydrothermal Sediment.</title>
        <authorList>
            <person name="Zhou Z."/>
            <person name="Liu Y."/>
            <person name="Xu W."/>
            <person name="Pan J."/>
            <person name="Luo Z.H."/>
            <person name="Li M."/>
        </authorList>
    </citation>
    <scope>NUCLEOTIDE SEQUENCE [LARGE SCALE GENOMIC DNA]</scope>
    <source>
        <strain evidence="9">HyVt-458</strain>
    </source>
</reference>
<gene>
    <name evidence="8 9" type="primary">bioD</name>
    <name evidence="9" type="ORF">ENJ12_04620</name>
</gene>
<feature type="binding site" evidence="8">
    <location>
        <position position="53"/>
    </location>
    <ligand>
        <name>Mg(2+)</name>
        <dbReference type="ChEBI" id="CHEBI:18420"/>
    </ligand>
</feature>
<comment type="caution">
    <text evidence="8">Lacks conserved residue(s) required for the propagation of feature annotation.</text>
</comment>
<dbReference type="PANTHER" id="PTHR43210:SF5">
    <property type="entry name" value="DETHIOBIOTIN SYNTHETASE"/>
    <property type="match status" value="1"/>
</dbReference>
<feature type="binding site" evidence="8">
    <location>
        <position position="15"/>
    </location>
    <ligand>
        <name>Mg(2+)</name>
        <dbReference type="ChEBI" id="CHEBI:18420"/>
    </ligand>
</feature>
<keyword evidence="1 8" id="KW-0963">Cytoplasm</keyword>
<keyword evidence="7 8" id="KW-0460">Magnesium</keyword>
<proteinExistence type="inferred from homology"/>
<dbReference type="EMBL" id="DRLF01000168">
    <property type="protein sequence ID" value="HEC06108.1"/>
    <property type="molecule type" value="Genomic_DNA"/>
</dbReference>
<evidence type="ECO:0000256" key="6">
    <source>
        <dbReference type="ARBA" id="ARBA00022840"/>
    </source>
</evidence>
<dbReference type="HAMAP" id="MF_00336">
    <property type="entry name" value="BioD"/>
    <property type="match status" value="1"/>
</dbReference>
<evidence type="ECO:0000256" key="3">
    <source>
        <dbReference type="ARBA" id="ARBA00022723"/>
    </source>
</evidence>
<evidence type="ECO:0000313" key="9">
    <source>
        <dbReference type="EMBL" id="HEC06108.1"/>
    </source>
</evidence>
<evidence type="ECO:0000256" key="5">
    <source>
        <dbReference type="ARBA" id="ARBA00022756"/>
    </source>
</evidence>
<evidence type="ECO:0000256" key="2">
    <source>
        <dbReference type="ARBA" id="ARBA00022598"/>
    </source>
</evidence>
<comment type="subunit">
    <text evidence="8">Homodimer.</text>
</comment>
<dbReference type="SUPFAM" id="SSF52540">
    <property type="entry name" value="P-loop containing nucleoside triphosphate hydrolases"/>
    <property type="match status" value="1"/>
</dbReference>
<comment type="subcellular location">
    <subcellularLocation>
        <location evidence="8">Cytoplasm</location>
    </subcellularLocation>
</comment>